<dbReference type="KEGG" id="pkc:PKB_5450"/>
<dbReference type="EMBL" id="HG322950">
    <property type="protein sequence ID" value="CDF86760.1"/>
    <property type="molecule type" value="Genomic_DNA"/>
</dbReference>
<evidence type="ECO:0000313" key="1">
    <source>
        <dbReference type="EMBL" id="CDF86760.1"/>
    </source>
</evidence>
<protein>
    <submittedName>
        <fullName evidence="1">Uncharacterized protein</fullName>
    </submittedName>
</protein>
<reference evidence="1 2" key="1">
    <citation type="submission" date="2013-03" db="EMBL/GenBank/DDBJ databases">
        <authorList>
            <person name="Linke B."/>
        </authorList>
    </citation>
    <scope>NUCLEOTIDE SEQUENCE [LARGE SCALE GENOMIC DNA]</scope>
    <source>
        <strain evidence="1 2">B13</strain>
    </source>
</reference>
<evidence type="ECO:0000313" key="2">
    <source>
        <dbReference type="Proteomes" id="UP000025241"/>
    </source>
</evidence>
<accession>A0A024HNX2</accession>
<proteinExistence type="predicted"/>
<dbReference type="Proteomes" id="UP000025241">
    <property type="component" value="Chromosome I"/>
</dbReference>
<sequence>MPLQRKILEGIGARYCRLSSHYLPLKPGVPPLRHKLASIRGQLPSLRERYLVDGAKGNMRLLAIQAESEAPRLATCRANPKK</sequence>
<name>A0A024HNX2_PSEKB</name>
<gene>
    <name evidence="1" type="ORF">PKB_5450</name>
</gene>
<dbReference type="HOGENOM" id="CLU_2555667_0_0_6"/>
<organism evidence="1 2">
    <name type="scientific">Pseudomonas knackmussii (strain DSM 6978 / CCUG 54928 / LMG 23759 / B13)</name>
    <dbReference type="NCBI Taxonomy" id="1301098"/>
    <lineage>
        <taxon>Bacteria</taxon>
        <taxon>Pseudomonadati</taxon>
        <taxon>Pseudomonadota</taxon>
        <taxon>Gammaproteobacteria</taxon>
        <taxon>Pseudomonadales</taxon>
        <taxon>Pseudomonadaceae</taxon>
        <taxon>Pseudomonas</taxon>
    </lineage>
</organism>
<keyword evidence="2" id="KW-1185">Reference proteome</keyword>
<dbReference type="AlphaFoldDB" id="A0A024HNX2"/>
<reference evidence="1 2" key="2">
    <citation type="submission" date="2014-05" db="EMBL/GenBank/DDBJ databases">
        <title>Genome sequence of the 3-chlorobenzoate degrading bacterium Pseudomonas knackmussii B13 shows multiple evidence for horizontal gene transfer.</title>
        <authorList>
            <person name="Miyazaki R."/>
            <person name="Bertelli C."/>
            <person name="Falquet L."/>
            <person name="Robinson-Rechavi M."/>
            <person name="Gharib W."/>
            <person name="Roy S."/>
            <person name="Van der Meer J.R."/>
        </authorList>
    </citation>
    <scope>NUCLEOTIDE SEQUENCE [LARGE SCALE GENOMIC DNA]</scope>
    <source>
        <strain evidence="1 2">B13</strain>
    </source>
</reference>